<protein>
    <submittedName>
        <fullName evidence="1">Uncharacterized protein</fullName>
    </submittedName>
</protein>
<dbReference type="EMBL" id="JARK01001693">
    <property type="protein sequence ID" value="EYB82542.1"/>
    <property type="molecule type" value="Genomic_DNA"/>
</dbReference>
<dbReference type="AlphaFoldDB" id="A0A016RWW1"/>
<evidence type="ECO:0000313" key="1">
    <source>
        <dbReference type="EMBL" id="EYB82542.1"/>
    </source>
</evidence>
<accession>A0A016RWW1</accession>
<proteinExistence type="predicted"/>
<evidence type="ECO:0000313" key="2">
    <source>
        <dbReference type="Proteomes" id="UP000024635"/>
    </source>
</evidence>
<keyword evidence="2" id="KW-1185">Reference proteome</keyword>
<comment type="caution">
    <text evidence="1">The sequence shown here is derived from an EMBL/GenBank/DDBJ whole genome shotgun (WGS) entry which is preliminary data.</text>
</comment>
<gene>
    <name evidence="1" type="primary">Acey_s0357.g3379</name>
    <name evidence="1" type="ORF">Y032_0357g3379</name>
</gene>
<dbReference type="Proteomes" id="UP000024635">
    <property type="component" value="Unassembled WGS sequence"/>
</dbReference>
<reference evidence="2" key="1">
    <citation type="journal article" date="2015" name="Nat. Genet.">
        <title>The genome and transcriptome of the zoonotic hookworm Ancylostoma ceylanicum identify infection-specific gene families.</title>
        <authorList>
            <person name="Schwarz E.M."/>
            <person name="Hu Y."/>
            <person name="Antoshechkin I."/>
            <person name="Miller M.M."/>
            <person name="Sternberg P.W."/>
            <person name="Aroian R.V."/>
        </authorList>
    </citation>
    <scope>NUCLEOTIDE SEQUENCE</scope>
    <source>
        <strain evidence="2">HY135</strain>
    </source>
</reference>
<sequence>MFDKPVFPRRIEVQVTANGRSSVCAFADYVPPVDARYTASHLRCVAVADVVLPWEIARQRDSRSEIRLLHETS</sequence>
<name>A0A016RWW1_9BILA</name>
<organism evidence="1 2">
    <name type="scientific">Ancylostoma ceylanicum</name>
    <dbReference type="NCBI Taxonomy" id="53326"/>
    <lineage>
        <taxon>Eukaryota</taxon>
        <taxon>Metazoa</taxon>
        <taxon>Ecdysozoa</taxon>
        <taxon>Nematoda</taxon>
        <taxon>Chromadorea</taxon>
        <taxon>Rhabditida</taxon>
        <taxon>Rhabditina</taxon>
        <taxon>Rhabditomorpha</taxon>
        <taxon>Strongyloidea</taxon>
        <taxon>Ancylostomatidae</taxon>
        <taxon>Ancylostomatinae</taxon>
        <taxon>Ancylostoma</taxon>
    </lineage>
</organism>